<organism evidence="2 3">
    <name type="scientific">Candidatus Enterococcus testudinis</name>
    <dbReference type="NCBI Taxonomy" id="1834191"/>
    <lineage>
        <taxon>Bacteria</taxon>
        <taxon>Bacillati</taxon>
        <taxon>Bacillota</taxon>
        <taxon>Bacilli</taxon>
        <taxon>Lactobacillales</taxon>
        <taxon>Enterococcaceae</taxon>
        <taxon>Enterococcus</taxon>
    </lineage>
</organism>
<evidence type="ECO:0000256" key="1">
    <source>
        <dbReference type="SAM" id="Phobius"/>
    </source>
</evidence>
<dbReference type="PANTHER" id="PTHR34351">
    <property type="entry name" value="SLR1927 PROTEIN-RELATED"/>
    <property type="match status" value="1"/>
</dbReference>
<dbReference type="STRING" id="1834191.A5886_000831"/>
<accession>A0A242A3Z4</accession>
<dbReference type="AlphaFoldDB" id="A0A242A3Z4"/>
<keyword evidence="1" id="KW-0472">Membrane</keyword>
<dbReference type="Proteomes" id="UP000195043">
    <property type="component" value="Unassembled WGS sequence"/>
</dbReference>
<comment type="caution">
    <text evidence="2">The sequence shown here is derived from an EMBL/GenBank/DDBJ whole genome shotgun (WGS) entry which is preliminary data.</text>
</comment>
<evidence type="ECO:0000313" key="2">
    <source>
        <dbReference type="EMBL" id="OTN75755.1"/>
    </source>
</evidence>
<keyword evidence="1" id="KW-1133">Transmembrane helix</keyword>
<protein>
    <submittedName>
        <fullName evidence="2">Uncharacterized protein</fullName>
    </submittedName>
</protein>
<keyword evidence="3" id="KW-1185">Reference proteome</keyword>
<name>A0A242A3Z4_9ENTE</name>
<gene>
    <name evidence="2" type="ORF">A5886_000831</name>
</gene>
<reference evidence="2 3" key="1">
    <citation type="submission" date="2017-05" db="EMBL/GenBank/DDBJ databases">
        <title>The Genome Sequence of Enterococcus sp. 8G7_MSG3316.</title>
        <authorList>
            <consortium name="The Broad Institute Genomics Platform"/>
            <consortium name="The Broad Institute Genomic Center for Infectious Diseases"/>
            <person name="Earl A."/>
            <person name="Manson A."/>
            <person name="Schwartman J."/>
            <person name="Gilmore M."/>
            <person name="Abouelleil A."/>
            <person name="Cao P."/>
            <person name="Chapman S."/>
            <person name="Cusick C."/>
            <person name="Shea T."/>
            <person name="Young S."/>
            <person name="Neafsey D."/>
            <person name="Nusbaum C."/>
            <person name="Birren B."/>
        </authorList>
    </citation>
    <scope>NUCLEOTIDE SEQUENCE [LARGE SCALE GENOMIC DNA]</scope>
    <source>
        <strain evidence="2 3">8G7_MSG3316</strain>
    </source>
</reference>
<keyword evidence="1" id="KW-0812">Transmembrane</keyword>
<feature type="transmembrane region" description="Helical" evidence="1">
    <location>
        <begin position="12"/>
        <end position="30"/>
    </location>
</feature>
<sequence length="344" mass="39289">MHRHLASRLIRLFVSVLAYLVLLAYCFIFNNDAGWSLWFLLTLILLFDLLSLIPSLKKVHVASEESLHSEEGTTITLPIEIFCYRPLFFPFVELSLSFDSGFHQQSLSFYRGAAIRTQVQWLPPKRGIYESFSATLRSRDLFGLLEKKRRLTIQQSLLVLPAYRTEATALLPLITEQAQRYTYGEPTFSIKQFRAYRPGDSLKQIDWKLSGKQQELVYREHENQQTQPLALVFWGETDEAFEPTLALFYSLQQLIQKHHAVQTLLFGAAIDSPYHTDAAAYAQITPFDQLPAGIPLLTGRHVLVIAPAMTDQVQAYMAQLQQHNSCQLLSYADLLGFIAEEDGQ</sequence>
<evidence type="ECO:0000313" key="3">
    <source>
        <dbReference type="Proteomes" id="UP000195043"/>
    </source>
</evidence>
<proteinExistence type="predicted"/>
<dbReference type="PANTHER" id="PTHR34351:SF2">
    <property type="entry name" value="DUF58 DOMAIN-CONTAINING PROTEIN"/>
    <property type="match status" value="1"/>
</dbReference>
<dbReference type="EMBL" id="NGKU01000001">
    <property type="protein sequence ID" value="OTN75755.1"/>
    <property type="molecule type" value="Genomic_DNA"/>
</dbReference>
<dbReference type="OrthoDB" id="9778037at2"/>
<dbReference type="RefSeq" id="WP_086273779.1">
    <property type="nucleotide sequence ID" value="NZ_NGKU01000001.1"/>
</dbReference>
<feature type="transmembrane region" description="Helical" evidence="1">
    <location>
        <begin position="36"/>
        <end position="53"/>
    </location>
</feature>